<dbReference type="AlphaFoldDB" id="A0A6G1I7N0"/>
<sequence>MDENFIELGLTALDGLAEKYYDKFHGRIHRPRLRSKSKNRSLSGSKPSSPTRSRHEHSDSDYERRTSRSRRSRSRSRSLSHTRRTSRTYSVSPSPDRERERYRPRVVERDASLDPPLRHDPRVYAFADRDLRPRAESPPRFERPVRTRRIRARTPEGRYVPPVLFPAGGVPEGPVRYTFAGREEGWDRPRELPVYRPGRERERSLSWGRGRGRSPPGRGRSRSWSDEEDEGGRKGKAGSLGASLAGAVAGGWLGKRAGKGVAGAVVGAVAGAVGAGLVDGELNRRKREREAGW</sequence>
<dbReference type="Proteomes" id="UP000799640">
    <property type="component" value="Unassembled WGS sequence"/>
</dbReference>
<evidence type="ECO:0000313" key="2">
    <source>
        <dbReference type="EMBL" id="KAF2404201.1"/>
    </source>
</evidence>
<feature type="region of interest" description="Disordered" evidence="1">
    <location>
        <begin position="25"/>
        <end position="153"/>
    </location>
</feature>
<feature type="compositionally biased region" description="Basic and acidic residues" evidence="1">
    <location>
        <begin position="188"/>
        <end position="204"/>
    </location>
</feature>
<protein>
    <recommendedName>
        <fullName evidence="4">Glycine zipper domain-containing protein</fullName>
    </recommendedName>
</protein>
<evidence type="ECO:0000256" key="1">
    <source>
        <dbReference type="SAM" id="MobiDB-lite"/>
    </source>
</evidence>
<keyword evidence="3" id="KW-1185">Reference proteome</keyword>
<feature type="compositionally biased region" description="Low complexity" evidence="1">
    <location>
        <begin position="205"/>
        <end position="218"/>
    </location>
</feature>
<dbReference type="EMBL" id="ML996688">
    <property type="protein sequence ID" value="KAF2404201.1"/>
    <property type="molecule type" value="Genomic_DNA"/>
</dbReference>
<accession>A0A6G1I7N0</accession>
<feature type="compositionally biased region" description="Basic residues" evidence="1">
    <location>
        <begin position="26"/>
        <end position="39"/>
    </location>
</feature>
<organism evidence="2 3">
    <name type="scientific">Trichodelitschia bisporula</name>
    <dbReference type="NCBI Taxonomy" id="703511"/>
    <lineage>
        <taxon>Eukaryota</taxon>
        <taxon>Fungi</taxon>
        <taxon>Dikarya</taxon>
        <taxon>Ascomycota</taxon>
        <taxon>Pezizomycotina</taxon>
        <taxon>Dothideomycetes</taxon>
        <taxon>Dothideomycetes incertae sedis</taxon>
        <taxon>Phaeotrichales</taxon>
        <taxon>Phaeotrichaceae</taxon>
        <taxon>Trichodelitschia</taxon>
    </lineage>
</organism>
<feature type="region of interest" description="Disordered" evidence="1">
    <location>
        <begin position="188"/>
        <end position="241"/>
    </location>
</feature>
<feature type="compositionally biased region" description="Basic residues" evidence="1">
    <location>
        <begin position="67"/>
        <end position="86"/>
    </location>
</feature>
<feature type="compositionally biased region" description="Basic and acidic residues" evidence="1">
    <location>
        <begin position="95"/>
        <end position="145"/>
    </location>
</feature>
<feature type="compositionally biased region" description="Basic and acidic residues" evidence="1">
    <location>
        <begin position="56"/>
        <end position="66"/>
    </location>
</feature>
<name>A0A6G1I7N0_9PEZI</name>
<gene>
    <name evidence="2" type="ORF">EJ06DRAFT_553126</name>
</gene>
<reference evidence="2" key="1">
    <citation type="journal article" date="2020" name="Stud. Mycol.">
        <title>101 Dothideomycetes genomes: a test case for predicting lifestyles and emergence of pathogens.</title>
        <authorList>
            <person name="Haridas S."/>
            <person name="Albert R."/>
            <person name="Binder M."/>
            <person name="Bloem J."/>
            <person name="Labutti K."/>
            <person name="Salamov A."/>
            <person name="Andreopoulos B."/>
            <person name="Baker S."/>
            <person name="Barry K."/>
            <person name="Bills G."/>
            <person name="Bluhm B."/>
            <person name="Cannon C."/>
            <person name="Castanera R."/>
            <person name="Culley D."/>
            <person name="Daum C."/>
            <person name="Ezra D."/>
            <person name="Gonzalez J."/>
            <person name="Henrissat B."/>
            <person name="Kuo A."/>
            <person name="Liang C."/>
            <person name="Lipzen A."/>
            <person name="Lutzoni F."/>
            <person name="Magnuson J."/>
            <person name="Mondo S."/>
            <person name="Nolan M."/>
            <person name="Ohm R."/>
            <person name="Pangilinan J."/>
            <person name="Park H.-J."/>
            <person name="Ramirez L."/>
            <person name="Alfaro M."/>
            <person name="Sun H."/>
            <person name="Tritt A."/>
            <person name="Yoshinaga Y."/>
            <person name="Zwiers L.-H."/>
            <person name="Turgeon B."/>
            <person name="Goodwin S."/>
            <person name="Spatafora J."/>
            <person name="Crous P."/>
            <person name="Grigoriev I."/>
        </authorList>
    </citation>
    <scope>NUCLEOTIDE SEQUENCE</scope>
    <source>
        <strain evidence="2">CBS 262.69</strain>
    </source>
</reference>
<proteinExistence type="predicted"/>
<evidence type="ECO:0000313" key="3">
    <source>
        <dbReference type="Proteomes" id="UP000799640"/>
    </source>
</evidence>
<evidence type="ECO:0008006" key="4">
    <source>
        <dbReference type="Google" id="ProtNLM"/>
    </source>
</evidence>